<name>A0A939SP89_PRORE</name>
<evidence type="ECO:0000313" key="2">
    <source>
        <dbReference type="Proteomes" id="UP000664477"/>
    </source>
</evidence>
<dbReference type="EMBL" id="JAGETQ010000056">
    <property type="protein sequence ID" value="MBO1916257.1"/>
    <property type="molecule type" value="Genomic_DNA"/>
</dbReference>
<proteinExistence type="predicted"/>
<sequence length="90" mass="9813">MEITLFLSGKVTSQSEYKNNTKGSVILTLGKLLTLYRVLGVISTTATLTIYCLPFSPLGASAAIFSVFHLAELFELMLNTASYHGDDLHN</sequence>
<organism evidence="1 2">
    <name type="scientific">Providencia rettgeri</name>
    <dbReference type="NCBI Taxonomy" id="587"/>
    <lineage>
        <taxon>Bacteria</taxon>
        <taxon>Pseudomonadati</taxon>
        <taxon>Pseudomonadota</taxon>
        <taxon>Gammaproteobacteria</taxon>
        <taxon>Enterobacterales</taxon>
        <taxon>Morganellaceae</taxon>
        <taxon>Providencia</taxon>
    </lineage>
</organism>
<reference evidence="1" key="1">
    <citation type="submission" date="2021-03" db="EMBL/GenBank/DDBJ databases">
        <title>Molecular epidemiology and mechanisms of colistin and carbapenem resistance in Enterobacteriaceae from clinical isolates, the environment and porcine samples in Pretoria, South Africa.</title>
        <authorList>
            <person name="Bogoshi D."/>
            <person name="Mbelle N.M."/>
            <person name="Naidoo V."/>
            <person name="Osei Sekyere J."/>
        </authorList>
    </citation>
    <scope>NUCLEOTIDE SEQUENCE</scope>
    <source>
        <strain evidence="1">C052</strain>
    </source>
</reference>
<accession>A0A939SP89</accession>
<comment type="caution">
    <text evidence="1">The sequence shown here is derived from an EMBL/GenBank/DDBJ whole genome shotgun (WGS) entry which is preliminary data.</text>
</comment>
<dbReference type="Proteomes" id="UP000664477">
    <property type="component" value="Unassembled WGS sequence"/>
</dbReference>
<dbReference type="AlphaFoldDB" id="A0A939SP89"/>
<evidence type="ECO:0000313" key="1">
    <source>
        <dbReference type="EMBL" id="MBO1916257.1"/>
    </source>
</evidence>
<gene>
    <name evidence="1" type="ORF">J4727_11290</name>
</gene>
<protein>
    <submittedName>
        <fullName evidence="1">Uncharacterized protein</fullName>
    </submittedName>
</protein>